<comment type="subcellular location">
    <subcellularLocation>
        <location evidence="1">Endomembrane system</location>
        <topology evidence="1">Single-pass type IV membrane protein</topology>
    </subcellularLocation>
</comment>
<dbReference type="InterPro" id="IPR000727">
    <property type="entry name" value="T_SNARE_dom"/>
</dbReference>
<protein>
    <submittedName>
        <fullName evidence="4">Protein transport protein bet1</fullName>
    </submittedName>
</protein>
<dbReference type="GO" id="GO:0012505">
    <property type="term" value="C:endomembrane system"/>
    <property type="evidence" value="ECO:0007669"/>
    <property type="project" value="UniProtKB-SubCell"/>
</dbReference>
<name>A0AAF0JIH4_9BASI</name>
<gene>
    <name evidence="4" type="primary">BET1</name>
    <name evidence="4" type="ORF">MPSI1_000335</name>
</gene>
<evidence type="ECO:0000256" key="2">
    <source>
        <dbReference type="SAM" id="MobiDB-lite"/>
    </source>
</evidence>
<dbReference type="EMBL" id="CP118375">
    <property type="protein sequence ID" value="WFD41701.1"/>
    <property type="molecule type" value="Genomic_DNA"/>
</dbReference>
<dbReference type="SUPFAM" id="SSF58038">
    <property type="entry name" value="SNARE fusion complex"/>
    <property type="match status" value="1"/>
</dbReference>
<evidence type="ECO:0000313" key="4">
    <source>
        <dbReference type="EMBL" id="WFD41701.1"/>
    </source>
</evidence>
<proteinExistence type="predicted"/>
<dbReference type="InterPro" id="IPR039899">
    <property type="entry name" value="BET1_SNARE"/>
</dbReference>
<evidence type="ECO:0000256" key="1">
    <source>
        <dbReference type="ARBA" id="ARBA00046280"/>
    </source>
</evidence>
<feature type="domain" description="T-SNARE coiled-coil homology" evidence="3">
    <location>
        <begin position="81"/>
        <end position="127"/>
    </location>
</feature>
<feature type="region of interest" description="Disordered" evidence="2">
    <location>
        <begin position="1"/>
        <end position="88"/>
    </location>
</feature>
<reference evidence="4" key="1">
    <citation type="submission" date="2023-02" db="EMBL/GenBank/DDBJ databases">
        <title>Mating type loci evolution in Malassezia.</title>
        <authorList>
            <person name="Coelho M.A."/>
        </authorList>
    </citation>
    <scope>NUCLEOTIDE SEQUENCE</scope>
    <source>
        <strain evidence="4">CBS 14136</strain>
    </source>
</reference>
<evidence type="ECO:0000259" key="3">
    <source>
        <dbReference type="PROSITE" id="PS50192"/>
    </source>
</evidence>
<feature type="compositionally biased region" description="Polar residues" evidence="2">
    <location>
        <begin position="68"/>
        <end position="79"/>
    </location>
</feature>
<feature type="compositionally biased region" description="Polar residues" evidence="2">
    <location>
        <begin position="21"/>
        <end position="41"/>
    </location>
</feature>
<evidence type="ECO:0000313" key="5">
    <source>
        <dbReference type="Proteomes" id="UP001214628"/>
    </source>
</evidence>
<dbReference type="Proteomes" id="UP001214628">
    <property type="component" value="Chromosome 1"/>
</dbReference>
<keyword evidence="5" id="KW-1185">Reference proteome</keyword>
<organism evidence="4 5">
    <name type="scientific">Malassezia psittaci</name>
    <dbReference type="NCBI Taxonomy" id="1821823"/>
    <lineage>
        <taxon>Eukaryota</taxon>
        <taxon>Fungi</taxon>
        <taxon>Dikarya</taxon>
        <taxon>Basidiomycota</taxon>
        <taxon>Ustilaginomycotina</taxon>
        <taxon>Malasseziomycetes</taxon>
        <taxon>Malasseziales</taxon>
        <taxon>Malasseziaceae</taxon>
        <taxon>Malassezia</taxon>
    </lineage>
</organism>
<accession>A0AAF0JIH4</accession>
<sequence length="127" mass="13667">MNRRSAAVPDRHALLKGGQFPATSSGRNASPNLSEYSTPLRTASPFENPYGDPRGGLRRDASGGESISMFQGSAAQQRSAADLEEQNDSRLDALSERIKMLKDITTGIGNEVRDSTSDMNSLVSHID</sequence>
<dbReference type="PROSITE" id="PS50192">
    <property type="entry name" value="T_SNARE"/>
    <property type="match status" value="1"/>
</dbReference>
<dbReference type="CDD" id="cd15853">
    <property type="entry name" value="SNARE_Bet1"/>
    <property type="match status" value="1"/>
</dbReference>
<dbReference type="AlphaFoldDB" id="A0AAF0JIH4"/>